<evidence type="ECO:0000313" key="6">
    <source>
        <dbReference type="EMBL" id="KAG5186292.1"/>
    </source>
</evidence>
<comment type="catalytic activity">
    <reaction evidence="2">
        <text>Hydrolysis of proteins with broad specificity for peptide bonds, and a preference for a large uncharged residue in P1. Hydrolyzes peptide amides.</text>
        <dbReference type="EC" id="3.4.21.62"/>
    </reaction>
</comment>
<protein>
    <recommendedName>
        <fullName evidence="3">subtilisin</fullName>
        <ecNumber evidence="3">3.4.21.62</ecNumber>
    </recommendedName>
</protein>
<organism evidence="6 7">
    <name type="scientific">Tribonema minus</name>
    <dbReference type="NCBI Taxonomy" id="303371"/>
    <lineage>
        <taxon>Eukaryota</taxon>
        <taxon>Sar</taxon>
        <taxon>Stramenopiles</taxon>
        <taxon>Ochrophyta</taxon>
        <taxon>PX clade</taxon>
        <taxon>Xanthophyceae</taxon>
        <taxon>Tribonematales</taxon>
        <taxon>Tribonemataceae</taxon>
        <taxon>Tribonema</taxon>
    </lineage>
</organism>
<dbReference type="GO" id="GO:0004252">
    <property type="term" value="F:serine-type endopeptidase activity"/>
    <property type="evidence" value="ECO:0007669"/>
    <property type="project" value="UniProtKB-EC"/>
</dbReference>
<evidence type="ECO:0000256" key="4">
    <source>
        <dbReference type="PROSITE-ProRule" id="PRU01240"/>
    </source>
</evidence>
<dbReference type="SUPFAM" id="SSF52743">
    <property type="entry name" value="Subtilisin-like"/>
    <property type="match status" value="1"/>
</dbReference>
<keyword evidence="7" id="KW-1185">Reference proteome</keyword>
<dbReference type="EC" id="3.4.21.62" evidence="3"/>
<dbReference type="GO" id="GO:0006508">
    <property type="term" value="P:proteolysis"/>
    <property type="evidence" value="ECO:0007669"/>
    <property type="project" value="InterPro"/>
</dbReference>
<dbReference type="InterPro" id="IPR036852">
    <property type="entry name" value="Peptidase_S8/S53_dom_sf"/>
</dbReference>
<proteinExistence type="inferred from homology"/>
<comment type="caution">
    <text evidence="6">The sequence shown here is derived from an EMBL/GenBank/DDBJ whole genome shotgun (WGS) entry which is preliminary data.</text>
</comment>
<evidence type="ECO:0000259" key="5">
    <source>
        <dbReference type="Pfam" id="PF00082"/>
    </source>
</evidence>
<dbReference type="InterPro" id="IPR000209">
    <property type="entry name" value="Peptidase_S8/S53_dom"/>
</dbReference>
<feature type="non-terminal residue" evidence="6">
    <location>
        <position position="1"/>
    </location>
</feature>
<evidence type="ECO:0000256" key="3">
    <source>
        <dbReference type="ARBA" id="ARBA00023619"/>
    </source>
</evidence>
<dbReference type="Gene3D" id="3.40.50.200">
    <property type="entry name" value="Peptidase S8/S53 domain"/>
    <property type="match status" value="1"/>
</dbReference>
<dbReference type="Pfam" id="PF00082">
    <property type="entry name" value="Peptidase_S8"/>
    <property type="match status" value="1"/>
</dbReference>
<dbReference type="AlphaFoldDB" id="A0A835Z5Y3"/>
<comment type="similarity">
    <text evidence="1 4">Belongs to the peptidase S8 family.</text>
</comment>
<dbReference type="EMBL" id="JAFCMP010000112">
    <property type="protein sequence ID" value="KAG5186292.1"/>
    <property type="molecule type" value="Genomic_DNA"/>
</dbReference>
<sequence>MYDHPQALVLVAAGNEGAGGFSTVSSPANTKNGLSVGCSGSTHARYGPGRVRVSAFSSRGPTVGDARIKPDVVVPGEQVLSALGRGRGPQHDAAPGQESCAAVYMRGTSMASPVLAGHVLLVRQYFEDGAYAAALREAGLCG</sequence>
<dbReference type="PROSITE" id="PS51892">
    <property type="entry name" value="SUBTILASE"/>
    <property type="match status" value="1"/>
</dbReference>
<comment type="caution">
    <text evidence="4">Lacks conserved residue(s) required for the propagation of feature annotation.</text>
</comment>
<gene>
    <name evidence="6" type="ORF">JKP88DRAFT_157153</name>
</gene>
<dbReference type="PANTHER" id="PTHR43399">
    <property type="entry name" value="SUBTILISIN-RELATED"/>
    <property type="match status" value="1"/>
</dbReference>
<evidence type="ECO:0000313" key="7">
    <source>
        <dbReference type="Proteomes" id="UP000664859"/>
    </source>
</evidence>
<reference evidence="6" key="1">
    <citation type="submission" date="2021-02" db="EMBL/GenBank/DDBJ databases">
        <title>First Annotated Genome of the Yellow-green Alga Tribonema minus.</title>
        <authorList>
            <person name="Mahan K.M."/>
        </authorList>
    </citation>
    <scope>NUCLEOTIDE SEQUENCE</scope>
    <source>
        <strain evidence="6">UTEX B ZZ1240</strain>
    </source>
</reference>
<dbReference type="InterPro" id="IPR051048">
    <property type="entry name" value="Peptidase_S8/S53_subtilisin"/>
</dbReference>
<dbReference type="Proteomes" id="UP000664859">
    <property type="component" value="Unassembled WGS sequence"/>
</dbReference>
<accession>A0A835Z5Y3</accession>
<dbReference type="OrthoDB" id="65407at2759"/>
<name>A0A835Z5Y3_9STRA</name>
<evidence type="ECO:0000256" key="2">
    <source>
        <dbReference type="ARBA" id="ARBA00023529"/>
    </source>
</evidence>
<dbReference type="PANTHER" id="PTHR43399:SF4">
    <property type="entry name" value="CELL WALL-ASSOCIATED PROTEASE"/>
    <property type="match status" value="1"/>
</dbReference>
<evidence type="ECO:0000256" key="1">
    <source>
        <dbReference type="ARBA" id="ARBA00011073"/>
    </source>
</evidence>
<feature type="domain" description="Peptidase S8/S53" evidence="5">
    <location>
        <begin position="7"/>
        <end position="128"/>
    </location>
</feature>